<keyword evidence="1" id="KW-0812">Transmembrane</keyword>
<dbReference type="PANTHER" id="PTHR34351:SF1">
    <property type="entry name" value="SLR1927 PROTEIN"/>
    <property type="match status" value="1"/>
</dbReference>
<keyword evidence="3" id="KW-1185">Reference proteome</keyword>
<proteinExistence type="predicted"/>
<organism evidence="2 3">
    <name type="scientific">Calditerrivibrio nitroreducens (strain DSM 19672 / NBRC 101217 / Yu37-1)</name>
    <dbReference type="NCBI Taxonomy" id="768670"/>
    <lineage>
        <taxon>Bacteria</taxon>
        <taxon>Pseudomonadati</taxon>
        <taxon>Deferribacterota</taxon>
        <taxon>Deferribacteres</taxon>
        <taxon>Deferribacterales</taxon>
        <taxon>Calditerrivibrionaceae</taxon>
    </lineage>
</organism>
<dbReference type="STRING" id="768670.Calni_0551"/>
<evidence type="ECO:0000313" key="3">
    <source>
        <dbReference type="Proteomes" id="UP000007039"/>
    </source>
</evidence>
<dbReference type="EMBL" id="CP002347">
    <property type="protein sequence ID" value="ADR18464.1"/>
    <property type="molecule type" value="Genomic_DNA"/>
</dbReference>
<dbReference type="KEGG" id="cni:Calni_0551"/>
<gene>
    <name evidence="2" type="ordered locus">Calni_0551</name>
</gene>
<dbReference type="PANTHER" id="PTHR34351">
    <property type="entry name" value="SLR1927 PROTEIN-RELATED"/>
    <property type="match status" value="1"/>
</dbReference>
<dbReference type="HOGENOM" id="CLU_054568_1_0_0"/>
<dbReference type="AlphaFoldDB" id="E4TFC5"/>
<sequence length="289" mass="33187" precursor="true">MGIRFTKAGVIYILLTIFMGFSAINTNNNLVFLVVSFMLAIMGISGFLGKANIEKLNIRIYPIEDPFAKRGSRFLLEINNSKKYLPSILLKTNIKEHEATSIILKPLSSIRQETILKFDRRGKVLLGDAMVSSPIPFNFFVRYKKYPINEEIVVFPEIGEKSFFNLNKNSDQDTSSTNDKVTMKLEELSNIRSYSNDPAKRIFWKQFAKTGELYTKEYTGDDSESLRLHFEDILKLYPLEEAIRIATKTILEAYNNSIPLTFIITNETYNVKTDADKRSALKRLALYEN</sequence>
<keyword evidence="1" id="KW-0472">Membrane</keyword>
<evidence type="ECO:0000256" key="1">
    <source>
        <dbReference type="SAM" id="Phobius"/>
    </source>
</evidence>
<reference key="1">
    <citation type="submission" date="2010-11" db="EMBL/GenBank/DDBJ databases">
        <title>The complete genome of chromosome of Calditerrivibrio nitroreducens DSM 19672.</title>
        <authorList>
            <consortium name="US DOE Joint Genome Institute (JGI-PGF)"/>
            <person name="Lucas S."/>
            <person name="Copeland A."/>
            <person name="Lapidus A."/>
            <person name="Bruce D."/>
            <person name="Goodwin L."/>
            <person name="Pitluck S."/>
            <person name="Kyrpides N."/>
            <person name="Mavromatis K."/>
            <person name="Ivanova N."/>
            <person name="Mikhailova N."/>
            <person name="Zeytun A."/>
            <person name="Brettin T."/>
            <person name="Detter J.C."/>
            <person name="Tapia R."/>
            <person name="Han C."/>
            <person name="Land M."/>
            <person name="Hauser L."/>
            <person name="Markowitz V."/>
            <person name="Cheng J.-F."/>
            <person name="Hugenholtz P."/>
            <person name="Woyke T."/>
            <person name="Wu D."/>
            <person name="Spring S."/>
            <person name="Schroeder M."/>
            <person name="Brambilla E."/>
            <person name="Klenk H.-P."/>
            <person name="Eisen J.A."/>
        </authorList>
    </citation>
    <scope>NUCLEOTIDE SEQUENCE [LARGE SCALE GENOMIC DNA]</scope>
    <source>
        <strain>DSM 19672</strain>
    </source>
</reference>
<accession>E4TFC5</accession>
<dbReference type="OrthoDB" id="9778037at2"/>
<dbReference type="Proteomes" id="UP000007039">
    <property type="component" value="Chromosome"/>
</dbReference>
<feature type="transmembrane region" description="Helical" evidence="1">
    <location>
        <begin position="7"/>
        <end position="24"/>
    </location>
</feature>
<name>E4TFC5_CALNY</name>
<protein>
    <submittedName>
        <fullName evidence="2">Uncharacterized protein</fullName>
    </submittedName>
</protein>
<evidence type="ECO:0000313" key="2">
    <source>
        <dbReference type="EMBL" id="ADR18464.1"/>
    </source>
</evidence>
<dbReference type="RefSeq" id="WP_013450677.1">
    <property type="nucleotide sequence ID" value="NC_014758.1"/>
</dbReference>
<keyword evidence="1" id="KW-1133">Transmembrane helix</keyword>
<dbReference type="eggNOG" id="COG1721">
    <property type="taxonomic scope" value="Bacteria"/>
</dbReference>
<feature type="transmembrane region" description="Helical" evidence="1">
    <location>
        <begin position="30"/>
        <end position="49"/>
    </location>
</feature>
<reference evidence="2 3" key="2">
    <citation type="journal article" date="2011" name="Stand. Genomic Sci.">
        <title>Complete genome sequence of Calditerrivibrio nitroreducens type strain (Yu37-1).</title>
        <authorList>
            <person name="Pitluck S."/>
            <person name="Sikorski J."/>
            <person name="Zeytun A."/>
            <person name="Lapidus A."/>
            <person name="Nolan M."/>
            <person name="Lucas S."/>
            <person name="Hammon N."/>
            <person name="Deshpande S."/>
            <person name="Cheng J.F."/>
            <person name="Tapia R."/>
            <person name="Han C."/>
            <person name="Goodwin L."/>
            <person name="Liolios K."/>
            <person name="Pagani I."/>
            <person name="Ivanova N."/>
            <person name="Mavromatis K."/>
            <person name="Pati A."/>
            <person name="Chen A."/>
            <person name="Palaniappan K."/>
            <person name="Hauser L."/>
            <person name="Chang Y.J."/>
            <person name="Jeffries C.D."/>
            <person name="Detter J.C."/>
            <person name="Brambilla E."/>
            <person name="Djao O.D."/>
            <person name="Rohde M."/>
            <person name="Spring S."/>
            <person name="Goker M."/>
            <person name="Woyke T."/>
            <person name="Bristow J."/>
            <person name="Eisen J.A."/>
            <person name="Markowitz V."/>
            <person name="Hugenholtz P."/>
            <person name="Kyrpides N.C."/>
            <person name="Klenk H.P."/>
            <person name="Land M."/>
        </authorList>
    </citation>
    <scope>NUCLEOTIDE SEQUENCE [LARGE SCALE GENOMIC DNA]</scope>
    <source>
        <strain evidence="3">DSM 19672 / NBRC 101217 / Yu37-1</strain>
    </source>
</reference>